<dbReference type="EMBL" id="JACCBX010000009">
    <property type="protein sequence ID" value="NYE07420.1"/>
    <property type="molecule type" value="Genomic_DNA"/>
</dbReference>
<dbReference type="AlphaFoldDB" id="A0A852TEW7"/>
<comment type="function">
    <text evidence="4">May be an activator protein for the gylABX operon.</text>
</comment>
<evidence type="ECO:0000256" key="3">
    <source>
        <dbReference type="ARBA" id="ARBA00023163"/>
    </source>
</evidence>
<evidence type="ECO:0000256" key="1">
    <source>
        <dbReference type="ARBA" id="ARBA00023015"/>
    </source>
</evidence>
<dbReference type="Pfam" id="PF01614">
    <property type="entry name" value="IclR_C"/>
    <property type="match status" value="1"/>
</dbReference>
<sequence length="256" mass="28128">MQEQEKLLSSVKNAIRILRAFKMNQPQKGVRELANELGLGKSSVQRILTTLASEGLVQKNKETNKFQLGLSVVELSSIVLGNIDLHTESHPILTDLANKCGETAHLAILDGNHVVYLDKVESKTSNKVPSHLGLHNYAHCTSSGKLLLAHSGNYLVDLVIQNGLIPITPKTITDPDVFKEELKTILKNGYSVSVDEYTIGRTSVSAPVRDHTGKVIAAINLVGPSPRISKQRIQYFASELITSGNLISERLGYWKR</sequence>
<dbReference type="GO" id="GO:0003700">
    <property type="term" value="F:DNA-binding transcription factor activity"/>
    <property type="evidence" value="ECO:0007669"/>
    <property type="project" value="TreeGrafter"/>
</dbReference>
<keyword evidence="1" id="KW-0805">Transcription regulation</keyword>
<dbReference type="InterPro" id="IPR050707">
    <property type="entry name" value="HTH_MetabolicPath_Reg"/>
</dbReference>
<evidence type="ECO:0000256" key="5">
    <source>
        <dbReference type="ARBA" id="ARBA00070406"/>
    </source>
</evidence>
<dbReference type="Pfam" id="PF09339">
    <property type="entry name" value="HTH_IclR"/>
    <property type="match status" value="1"/>
</dbReference>
<keyword evidence="3" id="KW-0804">Transcription</keyword>
<feature type="domain" description="IclR-ED" evidence="7">
    <location>
        <begin position="71"/>
        <end position="253"/>
    </location>
</feature>
<name>A0A852TEW7_9BACI</name>
<dbReference type="GO" id="GO:0003677">
    <property type="term" value="F:DNA binding"/>
    <property type="evidence" value="ECO:0007669"/>
    <property type="project" value="UniProtKB-KW"/>
</dbReference>
<dbReference type="PROSITE" id="PS51077">
    <property type="entry name" value="HTH_ICLR"/>
    <property type="match status" value="1"/>
</dbReference>
<dbReference type="InterPro" id="IPR029016">
    <property type="entry name" value="GAF-like_dom_sf"/>
</dbReference>
<reference evidence="9" key="1">
    <citation type="submission" date="2020-07" db="EMBL/GenBank/DDBJ databases">
        <authorList>
            <person name="Partida-Martinez L."/>
            <person name="Huntemann M."/>
            <person name="Clum A."/>
            <person name="Wang J."/>
            <person name="Palaniappan K."/>
            <person name="Ritter S."/>
            <person name="Chen I.-M."/>
            <person name="Stamatis D."/>
            <person name="Reddy T."/>
            <person name="O'Malley R."/>
            <person name="Daum C."/>
            <person name="Shapiro N."/>
            <person name="Ivanova N."/>
            <person name="Kyrpides N."/>
            <person name="Woyke T."/>
        </authorList>
    </citation>
    <scope>NUCLEOTIDE SEQUENCE [LARGE SCALE GENOMIC DNA]</scope>
    <source>
        <strain evidence="9">AT2.8</strain>
    </source>
</reference>
<evidence type="ECO:0000313" key="9">
    <source>
        <dbReference type="Proteomes" id="UP000548423"/>
    </source>
</evidence>
<dbReference type="Proteomes" id="UP000548423">
    <property type="component" value="Unassembled WGS sequence"/>
</dbReference>
<dbReference type="SMART" id="SM00346">
    <property type="entry name" value="HTH_ICLR"/>
    <property type="match status" value="1"/>
</dbReference>
<feature type="domain" description="HTH iclR-type" evidence="6">
    <location>
        <begin position="8"/>
        <end position="70"/>
    </location>
</feature>
<dbReference type="Gene3D" id="3.30.450.40">
    <property type="match status" value="1"/>
</dbReference>
<evidence type="ECO:0000313" key="8">
    <source>
        <dbReference type="EMBL" id="NYE07420.1"/>
    </source>
</evidence>
<evidence type="ECO:0000256" key="2">
    <source>
        <dbReference type="ARBA" id="ARBA00023125"/>
    </source>
</evidence>
<dbReference type="PROSITE" id="PS51078">
    <property type="entry name" value="ICLR_ED"/>
    <property type="match status" value="1"/>
</dbReference>
<dbReference type="FunFam" id="1.10.10.10:FF:000056">
    <property type="entry name" value="IclR family transcriptional regulator"/>
    <property type="match status" value="1"/>
</dbReference>
<accession>A0A852TEW7</accession>
<organism evidence="8 9">
    <name type="scientific">Neobacillus niacini</name>
    <dbReference type="NCBI Taxonomy" id="86668"/>
    <lineage>
        <taxon>Bacteria</taxon>
        <taxon>Bacillati</taxon>
        <taxon>Bacillota</taxon>
        <taxon>Bacilli</taxon>
        <taxon>Bacillales</taxon>
        <taxon>Bacillaceae</taxon>
        <taxon>Neobacillus</taxon>
    </lineage>
</organism>
<dbReference type="InterPro" id="IPR014757">
    <property type="entry name" value="Tscrpt_reg_IclR_C"/>
</dbReference>
<dbReference type="SUPFAM" id="SSF55781">
    <property type="entry name" value="GAF domain-like"/>
    <property type="match status" value="1"/>
</dbReference>
<dbReference type="InterPro" id="IPR036390">
    <property type="entry name" value="WH_DNA-bd_sf"/>
</dbReference>
<evidence type="ECO:0000256" key="4">
    <source>
        <dbReference type="ARBA" id="ARBA00058938"/>
    </source>
</evidence>
<dbReference type="Gene3D" id="1.10.10.10">
    <property type="entry name" value="Winged helix-like DNA-binding domain superfamily/Winged helix DNA-binding domain"/>
    <property type="match status" value="1"/>
</dbReference>
<evidence type="ECO:0000259" key="6">
    <source>
        <dbReference type="PROSITE" id="PS51077"/>
    </source>
</evidence>
<gene>
    <name evidence="8" type="ORF">F4694_004231</name>
</gene>
<reference evidence="9" key="2">
    <citation type="submission" date="2020-08" db="EMBL/GenBank/DDBJ databases">
        <title>The Agave Microbiome: Exploring the role of microbial communities in plant adaptations to desert environments.</title>
        <authorList>
            <person name="Partida-Martinez L.P."/>
        </authorList>
    </citation>
    <scope>NUCLEOTIDE SEQUENCE [LARGE SCALE GENOMIC DNA]</scope>
    <source>
        <strain evidence="9">AT2.8</strain>
    </source>
</reference>
<dbReference type="PANTHER" id="PTHR30136">
    <property type="entry name" value="HELIX-TURN-HELIX TRANSCRIPTIONAL REGULATOR, ICLR FAMILY"/>
    <property type="match status" value="1"/>
</dbReference>
<dbReference type="InterPro" id="IPR005471">
    <property type="entry name" value="Tscrpt_reg_IclR_N"/>
</dbReference>
<proteinExistence type="predicted"/>
<evidence type="ECO:0000259" key="7">
    <source>
        <dbReference type="PROSITE" id="PS51078"/>
    </source>
</evidence>
<comment type="caution">
    <text evidence="8">The sequence shown here is derived from an EMBL/GenBank/DDBJ whole genome shotgun (WGS) entry which is preliminary data.</text>
</comment>
<dbReference type="PANTHER" id="PTHR30136:SF35">
    <property type="entry name" value="HTH-TYPE TRANSCRIPTIONAL REGULATOR RV1719"/>
    <property type="match status" value="1"/>
</dbReference>
<dbReference type="GO" id="GO:0045892">
    <property type="term" value="P:negative regulation of DNA-templated transcription"/>
    <property type="evidence" value="ECO:0007669"/>
    <property type="project" value="TreeGrafter"/>
</dbReference>
<protein>
    <recommendedName>
        <fullName evidence="5">Glycerol operon regulatory protein</fullName>
    </recommendedName>
</protein>
<dbReference type="SUPFAM" id="SSF46785">
    <property type="entry name" value="Winged helix' DNA-binding domain"/>
    <property type="match status" value="1"/>
</dbReference>
<keyword evidence="2 8" id="KW-0238">DNA-binding</keyword>
<dbReference type="InterPro" id="IPR036388">
    <property type="entry name" value="WH-like_DNA-bd_sf"/>
</dbReference>